<dbReference type="PANTHER" id="PTHR32071">
    <property type="entry name" value="TRANSCRIPTIONAL REGULATORY PROTEIN"/>
    <property type="match status" value="1"/>
</dbReference>
<keyword evidence="2" id="KW-0547">Nucleotide-binding</keyword>
<evidence type="ECO:0000256" key="2">
    <source>
        <dbReference type="ARBA" id="ARBA00022741"/>
    </source>
</evidence>
<dbReference type="Gene3D" id="3.40.50.300">
    <property type="entry name" value="P-loop containing nucleotide triphosphate hydrolases"/>
    <property type="match status" value="1"/>
</dbReference>
<dbReference type="SUPFAM" id="SSF52540">
    <property type="entry name" value="P-loop containing nucleoside triphosphate hydrolases"/>
    <property type="match status" value="1"/>
</dbReference>
<dbReference type="Pfam" id="PF00158">
    <property type="entry name" value="Sigma54_activat"/>
    <property type="match status" value="1"/>
</dbReference>
<evidence type="ECO:0000259" key="5">
    <source>
        <dbReference type="PROSITE" id="PS51096"/>
    </source>
</evidence>
<dbReference type="CDD" id="cd00009">
    <property type="entry name" value="AAA"/>
    <property type="match status" value="1"/>
</dbReference>
<dbReference type="Pfam" id="PF03610">
    <property type="entry name" value="EIIA-man"/>
    <property type="match status" value="1"/>
</dbReference>
<dbReference type="EMBL" id="JAFREL020000002">
    <property type="protein sequence ID" value="MEO1770489.1"/>
    <property type="molecule type" value="Genomic_DNA"/>
</dbReference>
<dbReference type="Proteomes" id="UP000664357">
    <property type="component" value="Unassembled WGS sequence"/>
</dbReference>
<feature type="domain" description="PRD" evidence="6">
    <location>
        <begin position="437"/>
        <end position="542"/>
    </location>
</feature>
<proteinExistence type="predicted"/>
<dbReference type="SUPFAM" id="SSF63520">
    <property type="entry name" value="PTS-regulatory domain, PRD"/>
    <property type="match status" value="2"/>
</dbReference>
<evidence type="ECO:0000259" key="4">
    <source>
        <dbReference type="PROSITE" id="PS50045"/>
    </source>
</evidence>
<dbReference type="InterPro" id="IPR036634">
    <property type="entry name" value="PRD_sf"/>
</dbReference>
<evidence type="ECO:0000259" key="6">
    <source>
        <dbReference type="PROSITE" id="PS51372"/>
    </source>
</evidence>
<evidence type="ECO:0000313" key="8">
    <source>
        <dbReference type="Proteomes" id="UP000664357"/>
    </source>
</evidence>
<dbReference type="PROSITE" id="PS51372">
    <property type="entry name" value="PRD_2"/>
    <property type="match status" value="2"/>
</dbReference>
<comment type="caution">
    <text evidence="7">The sequence shown here is derived from an EMBL/GenBank/DDBJ whole genome shotgun (WGS) entry which is preliminary data.</text>
</comment>
<dbReference type="Gene3D" id="3.40.50.510">
    <property type="entry name" value="Phosphotransferase system, mannose-type IIA component"/>
    <property type="match status" value="1"/>
</dbReference>
<keyword evidence="1" id="KW-0808">Transferase</keyword>
<dbReference type="InterPro" id="IPR036662">
    <property type="entry name" value="PTS_EIIA_man-typ_sf"/>
</dbReference>
<dbReference type="PROSITE" id="PS51096">
    <property type="entry name" value="PTS_EIIA_TYPE_4"/>
    <property type="match status" value="1"/>
</dbReference>
<accession>A0ABV0EPD2</accession>
<organism evidence="7 8">
    <name type="scientific">Candidatus Enterococcus ferrettii</name>
    <dbReference type="NCBI Taxonomy" id="2815324"/>
    <lineage>
        <taxon>Bacteria</taxon>
        <taxon>Bacillati</taxon>
        <taxon>Bacillota</taxon>
        <taxon>Bacilli</taxon>
        <taxon>Lactobacillales</taxon>
        <taxon>Enterococcaceae</taxon>
        <taxon>Enterococcus</taxon>
    </lineage>
</organism>
<evidence type="ECO:0000256" key="3">
    <source>
        <dbReference type="ARBA" id="ARBA00022840"/>
    </source>
</evidence>
<sequence length="903" mass="103239">MKRKEKIWNYIEEYSSQVIHTSDINTMLGITTKEIGAELILDFNNVNRDCNQLHKEGVLIKIKQKPVRFFSRKQMEGLLKKSLSKDQLLASSLADYLENDDPFKELIGHRQSLRRAIKKAKSAMIYPPNGLHTILQGPSGVGKTTFAQKMFEYAKLSGTIDCSGQFISFNCSEYADNGDLLFSHLFGHVEGAFTGANKEKEGLVSRANNGVLFLDEVQRLSFQSQEMLFQLIDKGQYRKLGSSNDFEKSQVLIICATTENLEEVMLKTLLRRIPVTISLPSLGQKDISEKLDIVDYFLKMESKNLKSAISITHECLKGLIFYNPSGNIGQLKSDIKMICARAYLEGHQNNSGKISIREEYLPDSIQKEILNSHNIPLFSKINNQLIFNYLDNKNMAVEDLDEEAKKMKTFEFDEYIRTIMGTNAEKRMLHKSELLKFVDRGIYNNVQFALNYFHEKRGFKSTQQLQNNLSIYLQFLYERLRSDHYTVEFQENMLEDLDGLEISIAKMIRVCFEQEFFLKVPDQELLPIIEIIQNTVDEEKVSQRIPLIIIAHGNSTATSIASFVNELLGIKCCYGIDMPLSMPSSEMYDKTKELLKEVNNEKGALLLVDMGSLVNFSAMLAEELQINIVSIDRVTTALALEAGMKCSLIGITLEKLESYLDSYSNYISRNSLSLNQGSDRNNERSKPIIIVSCSSGTGTAQKISDYLKENYFQNELINQLEIVPLGEPFMFNEMDRVIATIGTVDIKAPNIPFISMNDMMFGNGFNRLETIIFNVLNMNIAEKSERNPVNSLVSLLKESLEVIDAETVLDNLRKAYKITVDEYPFLDKNANFYVRYILHTSFLVERVQKNEILENESLSELKKKFPKQFQLIKSSVKHMEEYYSIEIPESEIAYIVEMILENL</sequence>
<evidence type="ECO:0000256" key="1">
    <source>
        <dbReference type="ARBA" id="ARBA00022679"/>
    </source>
</evidence>
<dbReference type="InterPro" id="IPR027417">
    <property type="entry name" value="P-loop_NTPase"/>
</dbReference>
<dbReference type="Pfam" id="PF00874">
    <property type="entry name" value="PRD"/>
    <property type="match status" value="1"/>
</dbReference>
<name>A0ABV0EPD2_9ENTE</name>
<dbReference type="CDD" id="cd00133">
    <property type="entry name" value="PTS_IIB"/>
    <property type="match status" value="1"/>
</dbReference>
<dbReference type="InterPro" id="IPR003593">
    <property type="entry name" value="AAA+_ATPase"/>
</dbReference>
<dbReference type="InterPro" id="IPR002078">
    <property type="entry name" value="Sigma_54_int"/>
</dbReference>
<keyword evidence="3" id="KW-0067">ATP-binding</keyword>
<protein>
    <submittedName>
        <fullName evidence="7">Uncharacterized protein</fullName>
    </submittedName>
</protein>
<dbReference type="SUPFAM" id="SSF53062">
    <property type="entry name" value="PTS system fructose IIA component-like"/>
    <property type="match status" value="1"/>
</dbReference>
<feature type="domain" description="Sigma-54 factor interaction" evidence="4">
    <location>
        <begin position="106"/>
        <end position="340"/>
    </location>
</feature>
<dbReference type="PANTHER" id="PTHR32071:SF38">
    <property type="entry name" value="PSP OPERON TRANSCRIPTIONAL ACTIVATOR"/>
    <property type="match status" value="1"/>
</dbReference>
<feature type="domain" description="PRD" evidence="6">
    <location>
        <begin position="796"/>
        <end position="903"/>
    </location>
</feature>
<gene>
    <name evidence="7" type="ORF">JZO67_002442</name>
</gene>
<feature type="domain" description="PTS EIIA type-4" evidence="5">
    <location>
        <begin position="544"/>
        <end position="672"/>
    </location>
</feature>
<dbReference type="InterPro" id="IPR011608">
    <property type="entry name" value="PRD"/>
</dbReference>
<evidence type="ECO:0000313" key="7">
    <source>
        <dbReference type="EMBL" id="MEO1770489.1"/>
    </source>
</evidence>
<dbReference type="InterPro" id="IPR004701">
    <property type="entry name" value="PTS_EIIA_man-typ"/>
</dbReference>
<dbReference type="PROSITE" id="PS50045">
    <property type="entry name" value="SIGMA54_INTERACT_4"/>
    <property type="match status" value="1"/>
</dbReference>
<dbReference type="Gene3D" id="1.10.1790.10">
    <property type="entry name" value="PRD domain"/>
    <property type="match status" value="1"/>
</dbReference>
<keyword evidence="8" id="KW-1185">Reference proteome</keyword>
<reference evidence="7 8" key="1">
    <citation type="submission" date="2024-02" db="EMBL/GenBank/DDBJ databases">
        <title>The Genome Sequence of Enterococcus sp. DIV0159.</title>
        <authorList>
            <person name="Earl A."/>
            <person name="Manson A."/>
            <person name="Gilmore M."/>
            <person name="Sanders J."/>
            <person name="Shea T."/>
            <person name="Howe W."/>
            <person name="Livny J."/>
            <person name="Cuomo C."/>
            <person name="Neafsey D."/>
            <person name="Birren B."/>
        </authorList>
    </citation>
    <scope>NUCLEOTIDE SEQUENCE [LARGE SCALE GENOMIC DNA]</scope>
    <source>
        <strain evidence="7 8">665A</strain>
    </source>
</reference>
<dbReference type="SMART" id="SM00382">
    <property type="entry name" value="AAA"/>
    <property type="match status" value="1"/>
</dbReference>
<dbReference type="RefSeq" id="WP_207703074.1">
    <property type="nucleotide sequence ID" value="NZ_JAFREL020000002.1"/>
</dbReference>